<protein>
    <submittedName>
        <fullName evidence="1">Uncharacterized protein</fullName>
    </submittedName>
</protein>
<accession>A0A6A5TEM2</accession>
<evidence type="ECO:0000313" key="2">
    <source>
        <dbReference type="Proteomes" id="UP000800035"/>
    </source>
</evidence>
<dbReference type="Proteomes" id="UP000800035">
    <property type="component" value="Unassembled WGS sequence"/>
</dbReference>
<dbReference type="OrthoDB" id="184880at2759"/>
<dbReference type="SUPFAM" id="SSF53335">
    <property type="entry name" value="S-adenosyl-L-methionine-dependent methyltransferases"/>
    <property type="match status" value="1"/>
</dbReference>
<dbReference type="InterPro" id="IPR029063">
    <property type="entry name" value="SAM-dependent_MTases_sf"/>
</dbReference>
<dbReference type="Gene3D" id="3.40.50.150">
    <property type="entry name" value="Vaccinia Virus protein VP39"/>
    <property type="match status" value="1"/>
</dbReference>
<dbReference type="CDD" id="cd02440">
    <property type="entry name" value="AdoMet_MTases"/>
    <property type="match status" value="1"/>
</dbReference>
<evidence type="ECO:0000313" key="1">
    <source>
        <dbReference type="EMBL" id="KAF1950209.1"/>
    </source>
</evidence>
<reference evidence="1" key="1">
    <citation type="journal article" date="2020" name="Stud. Mycol.">
        <title>101 Dothideomycetes genomes: a test case for predicting lifestyles and emergence of pathogens.</title>
        <authorList>
            <person name="Haridas S."/>
            <person name="Albert R."/>
            <person name="Binder M."/>
            <person name="Bloem J."/>
            <person name="Labutti K."/>
            <person name="Salamov A."/>
            <person name="Andreopoulos B."/>
            <person name="Baker S."/>
            <person name="Barry K."/>
            <person name="Bills G."/>
            <person name="Bluhm B."/>
            <person name="Cannon C."/>
            <person name="Castanera R."/>
            <person name="Culley D."/>
            <person name="Daum C."/>
            <person name="Ezra D."/>
            <person name="Gonzalez J."/>
            <person name="Henrissat B."/>
            <person name="Kuo A."/>
            <person name="Liang C."/>
            <person name="Lipzen A."/>
            <person name="Lutzoni F."/>
            <person name="Magnuson J."/>
            <person name="Mondo S."/>
            <person name="Nolan M."/>
            <person name="Ohm R."/>
            <person name="Pangilinan J."/>
            <person name="Park H.-J."/>
            <person name="Ramirez L."/>
            <person name="Alfaro M."/>
            <person name="Sun H."/>
            <person name="Tritt A."/>
            <person name="Yoshinaga Y."/>
            <person name="Zwiers L.-H."/>
            <person name="Turgeon B."/>
            <person name="Goodwin S."/>
            <person name="Spatafora J."/>
            <person name="Crous P."/>
            <person name="Grigoriev I."/>
        </authorList>
    </citation>
    <scope>NUCLEOTIDE SEQUENCE</scope>
    <source>
        <strain evidence="1">CBS 675.92</strain>
    </source>
</reference>
<dbReference type="AlphaFoldDB" id="A0A6A5TEM2"/>
<sequence length="283" mass="31745">MAPESENNYLLHNDNELARLALQHIILKDAMNGKLVYAPINFNGSPLQILDACTGDGLWIRDLQTSISPDDTHHNYIGTDIEASYFPTNPPKNTSYHVQNATKAWPVDWNAKFDLIHQRCALAIAGNEDNTLEMLRAYVSMLKPGGWIQLVEVQQGTKETDGQAFKDMSVCLADMIESIGASLKHIDNAKHWLETLGLVDVNEDTVDVNYGTREDKQIQEIAMKSILATAGGILAVTSTFPQQLLSLPKERVLLIKDEFEKEMSTEPVSAHWQYKIVWARKPE</sequence>
<organism evidence="1 2">
    <name type="scientific">Byssothecium circinans</name>
    <dbReference type="NCBI Taxonomy" id="147558"/>
    <lineage>
        <taxon>Eukaryota</taxon>
        <taxon>Fungi</taxon>
        <taxon>Dikarya</taxon>
        <taxon>Ascomycota</taxon>
        <taxon>Pezizomycotina</taxon>
        <taxon>Dothideomycetes</taxon>
        <taxon>Pleosporomycetidae</taxon>
        <taxon>Pleosporales</taxon>
        <taxon>Massarineae</taxon>
        <taxon>Massarinaceae</taxon>
        <taxon>Byssothecium</taxon>
    </lineage>
</organism>
<name>A0A6A5TEM2_9PLEO</name>
<dbReference type="EMBL" id="ML977028">
    <property type="protein sequence ID" value="KAF1950209.1"/>
    <property type="molecule type" value="Genomic_DNA"/>
</dbReference>
<gene>
    <name evidence="1" type="ORF">CC80DRAFT_246760</name>
</gene>
<proteinExistence type="predicted"/>
<keyword evidence="2" id="KW-1185">Reference proteome</keyword>